<organism evidence="6 7">
    <name type="scientific">Symbiodinium microadriaticum</name>
    <name type="common">Dinoflagellate</name>
    <name type="synonym">Zooxanthella microadriatica</name>
    <dbReference type="NCBI Taxonomy" id="2951"/>
    <lineage>
        <taxon>Eukaryota</taxon>
        <taxon>Sar</taxon>
        <taxon>Alveolata</taxon>
        <taxon>Dinophyceae</taxon>
        <taxon>Suessiales</taxon>
        <taxon>Symbiodiniaceae</taxon>
        <taxon>Symbiodinium</taxon>
    </lineage>
</organism>
<dbReference type="SUPFAM" id="SSF52833">
    <property type="entry name" value="Thioredoxin-like"/>
    <property type="match status" value="1"/>
</dbReference>
<dbReference type="InterPro" id="IPR002109">
    <property type="entry name" value="Glutaredoxin"/>
</dbReference>
<reference evidence="6 7" key="1">
    <citation type="submission" date="2016-02" db="EMBL/GenBank/DDBJ databases">
        <title>Genome analysis of coral dinoflagellate symbionts highlights evolutionary adaptations to a symbiotic lifestyle.</title>
        <authorList>
            <person name="Aranda M."/>
            <person name="Li Y."/>
            <person name="Liew Y.J."/>
            <person name="Baumgarten S."/>
            <person name="Simakov O."/>
            <person name="Wilson M."/>
            <person name="Piel J."/>
            <person name="Ashoor H."/>
            <person name="Bougouffa S."/>
            <person name="Bajic V.B."/>
            <person name="Ryu T."/>
            <person name="Ravasi T."/>
            <person name="Bayer T."/>
            <person name="Micklem G."/>
            <person name="Kim H."/>
            <person name="Bhak J."/>
            <person name="Lajeunesse T.C."/>
            <person name="Voolstra C.R."/>
        </authorList>
    </citation>
    <scope>NUCLEOTIDE SEQUENCE [LARGE SCALE GENOMIC DNA]</scope>
    <source>
        <strain evidence="6 7">CCMP2467</strain>
    </source>
</reference>
<evidence type="ECO:0000256" key="4">
    <source>
        <dbReference type="SAM" id="MobiDB-lite"/>
    </source>
</evidence>
<dbReference type="Proteomes" id="UP000186817">
    <property type="component" value="Unassembled WGS sequence"/>
</dbReference>
<dbReference type="PROSITE" id="PS00195">
    <property type="entry name" value="GLUTAREDOXIN_1"/>
    <property type="match status" value="1"/>
</dbReference>
<sequence length="1340" mass="148120">MRVPAAVYVNKRTHFADPAFAEWDLFESWMEGKIWRDEFDFVKLLTPGGWPQTAKDAPPPVVSPQPEVEEEVERYFLRWVLHCWQPLQDLFVDKNAEQVGPKQPSGSGERKSRSVAAEDFTRFLQGLRFKADARTLVRLIFQRCEVEDQHRLREGVESITLSQLQSFRQKAEANLLKCFCEALRKTRGTVLRAWRLDLDVRDCQLSQTSTCVGTWTCLPALRQICNRCEVSSISFQPDVPCESLFATLIPSAAACGAMRGCAAPAARAAWRLGRCGALLSLPQGGFIAQVQMGQARGLSAQDFEALSIRELQDLARQRGVDPEDCFEKRDLVEKLRKVASGKTTFSTCQADPSTGEVADEEVASMSITELRALIHEAGLGSRDLLERNDFLQRAKEAQKILRTKAKTEESTSSKASSSKAATGSSTKGQLPWDVRRYQELEIVLFARGGCPHCVAAFELLKRRGLPNFDLQDVEWSKEAVQEFRRLGGNGVPFFYSKRTGKSLSGWKPDATDLEWLVQRHGVVQRSDLERVCRVVGCGDDAASVWQALRPSGGPQHPLEICDLAPAEAANLYAFTEEVFKLLGYHLNRAWGLLSNGSSAAAEVKSINSEQFQQAYSRLGLTGDAGLIYRGLVSFNKDGSEGKLWKEELDYAWFLTIKLARHNLGSLVVEALAADLDLKWEWWWSCFGWIAHADAGELTGLKLLIPGTFYNLSGWGVRRACTVLGLESRQLILLHDDIDLECFCWAIRSGGSDGGNRGVRSVFQALDPGVKRLRIGVGRPPSRDPTAVAGHVLAAVDPELLQRWRTAARTGELLEILGLGPGGSSQGSPPGRGCHHPDSASASSATWLGGLWESTCRAAADRIRLLWRSAANGKLCPIEVPKVVLTADDCDPSLPVPEPCSWDEAVTLPSAKRRFSFQLPSTSEPGCFLTFRLPEGEKVSVQMPEGFQGGETAMATQRPDGKWRLTRKPTHFTFAVPPGAKPGQVLKPQLPDGTFLHLELPENVQPGHLVELKNLEGTWAVVRIVELLQVARNPPQTETLRGSYLAALEHLRQSGGLRALKADTDGMLVVNVPFCGRFQEYAMLGNFLAEHCLTLPGVKGIRIFATDSQDKYHYDWAVAKRWFAEFHPQIEVQLSVRDLHIDSLPRAALTVATHPEVTRGGTWFPIIGSIVRAAEKGTCLFGTFFEDEATTLTNMVNMYKTNDQTSCEVSENQYFMTPESKSLTSKRMRHLVLLRPRPPTSFFKSVGKYIALMAGSPPVPCLVARLETFGFSASLLDAALQLVACEVPSLQQGLSPSTPGKQTASKPSPFGMQRRAKSAGAGRRQQDFECPSFQFVSTIDF</sequence>
<protein>
    <submittedName>
        <fullName evidence="6">Peptidyl-tRNA hydrolase</fullName>
    </submittedName>
</protein>
<dbReference type="PANTHER" id="PTHR17224">
    <property type="entry name" value="PEPTIDYL-TRNA HYDROLASE"/>
    <property type="match status" value="1"/>
</dbReference>
<dbReference type="GO" id="GO:0000049">
    <property type="term" value="F:tRNA binding"/>
    <property type="evidence" value="ECO:0007669"/>
    <property type="project" value="UniProtKB-KW"/>
</dbReference>
<feature type="region of interest" description="Disordered" evidence="4">
    <location>
        <begin position="401"/>
        <end position="428"/>
    </location>
</feature>
<evidence type="ECO:0000259" key="5">
    <source>
        <dbReference type="Pfam" id="PF00462"/>
    </source>
</evidence>
<dbReference type="InterPro" id="IPR036249">
    <property type="entry name" value="Thioredoxin-like_sf"/>
</dbReference>
<keyword evidence="3" id="KW-0694">RNA-binding</keyword>
<gene>
    <name evidence="6" type="primary">pth</name>
    <name evidence="6" type="ORF">AK812_SmicGene31328</name>
</gene>
<name>A0A1Q9CX32_SYMMI</name>
<keyword evidence="2 6" id="KW-0378">Hydrolase</keyword>
<evidence type="ECO:0000313" key="6">
    <source>
        <dbReference type="EMBL" id="OLP87449.1"/>
    </source>
</evidence>
<dbReference type="SUPFAM" id="SSF53178">
    <property type="entry name" value="Peptidyl-tRNA hydrolase-like"/>
    <property type="match status" value="1"/>
</dbReference>
<accession>A0A1Q9CX32</accession>
<dbReference type="InterPro" id="IPR036416">
    <property type="entry name" value="Pept_tRNA_hydro_sf"/>
</dbReference>
<keyword evidence="1" id="KW-0820">tRNA-binding</keyword>
<dbReference type="InterPro" id="IPR011767">
    <property type="entry name" value="GLR_AS"/>
</dbReference>
<evidence type="ECO:0000256" key="2">
    <source>
        <dbReference type="ARBA" id="ARBA00022801"/>
    </source>
</evidence>
<evidence type="ECO:0000313" key="7">
    <source>
        <dbReference type="Proteomes" id="UP000186817"/>
    </source>
</evidence>
<feature type="domain" description="Glutaredoxin" evidence="5">
    <location>
        <begin position="442"/>
        <end position="492"/>
    </location>
</feature>
<dbReference type="GO" id="GO:0004045">
    <property type="term" value="F:peptidyl-tRNA hydrolase activity"/>
    <property type="evidence" value="ECO:0007669"/>
    <property type="project" value="InterPro"/>
</dbReference>
<dbReference type="EMBL" id="LSRX01000860">
    <property type="protein sequence ID" value="OLP87449.1"/>
    <property type="molecule type" value="Genomic_DNA"/>
</dbReference>
<dbReference type="Gene3D" id="3.40.30.10">
    <property type="entry name" value="Glutaredoxin"/>
    <property type="match status" value="1"/>
</dbReference>
<comment type="caution">
    <text evidence="6">The sequence shown here is derived from an EMBL/GenBank/DDBJ whole genome shotgun (WGS) entry which is preliminary data.</text>
</comment>
<feature type="region of interest" description="Disordered" evidence="4">
    <location>
        <begin position="1290"/>
        <end position="1324"/>
    </location>
</feature>
<feature type="compositionally biased region" description="Polar residues" evidence="4">
    <location>
        <begin position="1290"/>
        <end position="1305"/>
    </location>
</feature>
<dbReference type="OrthoDB" id="423227at2759"/>
<dbReference type="PANTHER" id="PTHR17224:SF1">
    <property type="entry name" value="PEPTIDYL-TRNA HYDROLASE"/>
    <property type="match status" value="1"/>
</dbReference>
<dbReference type="Pfam" id="PF01195">
    <property type="entry name" value="Pept_tRNA_hydro"/>
    <property type="match status" value="1"/>
</dbReference>
<keyword evidence="7" id="KW-1185">Reference proteome</keyword>
<proteinExistence type="predicted"/>
<evidence type="ECO:0000256" key="3">
    <source>
        <dbReference type="ARBA" id="ARBA00022884"/>
    </source>
</evidence>
<feature type="region of interest" description="Disordered" evidence="4">
    <location>
        <begin position="818"/>
        <end position="838"/>
    </location>
</feature>
<evidence type="ECO:0000256" key="1">
    <source>
        <dbReference type="ARBA" id="ARBA00022555"/>
    </source>
</evidence>
<dbReference type="Pfam" id="PF00462">
    <property type="entry name" value="Glutaredoxin"/>
    <property type="match status" value="1"/>
</dbReference>
<feature type="compositionally biased region" description="Basic and acidic residues" evidence="4">
    <location>
        <begin position="401"/>
        <end position="411"/>
    </location>
</feature>
<dbReference type="InterPro" id="IPR001328">
    <property type="entry name" value="Pept_tRNA_hydro"/>
</dbReference>
<feature type="compositionally biased region" description="Low complexity" evidence="4">
    <location>
        <begin position="412"/>
        <end position="428"/>
    </location>
</feature>
<dbReference type="Gene3D" id="3.40.50.1470">
    <property type="entry name" value="Peptidyl-tRNA hydrolase"/>
    <property type="match status" value="1"/>
</dbReference>